<accession>A0ABV3THS4</accession>
<gene>
    <name evidence="1" type="ORF">AB4874_05380</name>
</gene>
<proteinExistence type="predicted"/>
<organism evidence="1 2">
    <name type="scientific">Thioclava arctica</name>
    <dbReference type="NCBI Taxonomy" id="3238301"/>
    <lineage>
        <taxon>Bacteria</taxon>
        <taxon>Pseudomonadati</taxon>
        <taxon>Pseudomonadota</taxon>
        <taxon>Alphaproteobacteria</taxon>
        <taxon>Rhodobacterales</taxon>
        <taxon>Paracoccaceae</taxon>
        <taxon>Thioclava</taxon>
    </lineage>
</organism>
<reference evidence="1 2" key="1">
    <citation type="journal article" date="2011" name="Int. J. Syst. Evol. Microbiol.">
        <title>Zhongshania antarctica gen. nov., sp. nov. and Zhongshania guokunii sp. nov., gammaproteobacteria respectively isolated from coastal attached (fast) ice and surface seawater of the Antarctic.</title>
        <authorList>
            <person name="Li H.J."/>
            <person name="Zhang X.Y."/>
            <person name="Chen C.X."/>
            <person name="Zhang Y.J."/>
            <person name="Gao Z.M."/>
            <person name="Yu Y."/>
            <person name="Chen X.L."/>
            <person name="Chen B."/>
            <person name="Zhang Y.Z."/>
        </authorList>
    </citation>
    <scope>NUCLEOTIDE SEQUENCE [LARGE SCALE GENOMIC DNA]</scope>
    <source>
        <strain evidence="1 2">15-R06ZXC-3</strain>
    </source>
</reference>
<dbReference type="EMBL" id="JBFRYC010000002">
    <property type="protein sequence ID" value="MEX1661084.1"/>
    <property type="molecule type" value="Genomic_DNA"/>
</dbReference>
<keyword evidence="2" id="KW-1185">Reference proteome</keyword>
<evidence type="ECO:0000313" key="1">
    <source>
        <dbReference type="EMBL" id="MEX1661084.1"/>
    </source>
</evidence>
<evidence type="ECO:0000313" key="2">
    <source>
        <dbReference type="Proteomes" id="UP001557465"/>
    </source>
</evidence>
<name>A0ABV3THS4_9RHOB</name>
<comment type="caution">
    <text evidence="1">The sequence shown here is derived from an EMBL/GenBank/DDBJ whole genome shotgun (WGS) entry which is preliminary data.</text>
</comment>
<dbReference type="Proteomes" id="UP001557465">
    <property type="component" value="Unassembled WGS sequence"/>
</dbReference>
<protein>
    <submittedName>
        <fullName evidence="1">Uncharacterized protein</fullName>
    </submittedName>
</protein>
<sequence>MSKPLDHALRTAIGAHAPWKIELKARVALGFPQAPVKTRNFVKSIACTMRSIKLSGRKSVRLSSATTVWPAASRGGFHAIIWPSDVAAEKLAREVKALYAA</sequence>
<dbReference type="RefSeq" id="WP_368391213.1">
    <property type="nucleotide sequence ID" value="NZ_JBFRYC010000002.1"/>
</dbReference>